<gene>
    <name evidence="6" type="primary">BLH3</name>
    <name evidence="6" type="ORF">QJS10_CPB15g02024</name>
</gene>
<dbReference type="InterPro" id="IPR006563">
    <property type="entry name" value="POX_dom"/>
</dbReference>
<keyword evidence="2 6" id="KW-0371">Homeobox</keyword>
<reference evidence="6" key="1">
    <citation type="journal article" date="2023" name="Nat. Commun.">
        <title>Diploid and tetraploid genomes of Acorus and the evolution of monocots.</title>
        <authorList>
            <person name="Ma L."/>
            <person name="Liu K.W."/>
            <person name="Li Z."/>
            <person name="Hsiao Y.Y."/>
            <person name="Qi Y."/>
            <person name="Fu T."/>
            <person name="Tang G.D."/>
            <person name="Zhang D."/>
            <person name="Sun W.H."/>
            <person name="Liu D.K."/>
            <person name="Li Y."/>
            <person name="Chen G.Z."/>
            <person name="Liu X.D."/>
            <person name="Liao X.Y."/>
            <person name="Jiang Y.T."/>
            <person name="Yu X."/>
            <person name="Hao Y."/>
            <person name="Huang J."/>
            <person name="Zhao X.W."/>
            <person name="Ke S."/>
            <person name="Chen Y.Y."/>
            <person name="Wu W.L."/>
            <person name="Hsu J.L."/>
            <person name="Lin Y.F."/>
            <person name="Huang M.D."/>
            <person name="Li C.Y."/>
            <person name="Huang L."/>
            <person name="Wang Z.W."/>
            <person name="Zhao X."/>
            <person name="Zhong W.Y."/>
            <person name="Peng D.H."/>
            <person name="Ahmad S."/>
            <person name="Lan S."/>
            <person name="Zhang J.S."/>
            <person name="Tsai W.C."/>
            <person name="Van de Peer Y."/>
            <person name="Liu Z.J."/>
        </authorList>
    </citation>
    <scope>NUCLEOTIDE SEQUENCE</scope>
    <source>
        <strain evidence="6">CP</strain>
    </source>
</reference>
<keyword evidence="3" id="KW-0804">Transcription</keyword>
<keyword evidence="1 6" id="KW-0238">DNA-binding</keyword>
<dbReference type="Pfam" id="PF07526">
    <property type="entry name" value="POX"/>
    <property type="match status" value="1"/>
</dbReference>
<dbReference type="PANTHER" id="PTHR11850">
    <property type="entry name" value="HOMEOBOX PROTEIN TRANSCRIPTION FACTORS"/>
    <property type="match status" value="1"/>
</dbReference>
<accession>A0AAV9D5M4</accession>
<dbReference type="EMBL" id="JAUJYO010000015">
    <property type="protein sequence ID" value="KAK1296147.1"/>
    <property type="molecule type" value="Genomic_DNA"/>
</dbReference>
<feature type="domain" description="POX" evidence="5">
    <location>
        <begin position="79"/>
        <end position="210"/>
    </location>
</feature>
<evidence type="ECO:0000256" key="1">
    <source>
        <dbReference type="ARBA" id="ARBA00023125"/>
    </source>
</evidence>
<evidence type="ECO:0000313" key="6">
    <source>
        <dbReference type="EMBL" id="KAK1296147.1"/>
    </source>
</evidence>
<protein>
    <submittedName>
        <fullName evidence="6">BEL1-like homeodomain protein 3</fullName>
    </submittedName>
</protein>
<keyword evidence="7" id="KW-1185">Reference proteome</keyword>
<evidence type="ECO:0000256" key="3">
    <source>
        <dbReference type="ARBA" id="ARBA00023163"/>
    </source>
</evidence>
<evidence type="ECO:0000313" key="7">
    <source>
        <dbReference type="Proteomes" id="UP001180020"/>
    </source>
</evidence>
<dbReference type="AlphaFoldDB" id="A0AAV9D5M4"/>
<dbReference type="InterPro" id="IPR050224">
    <property type="entry name" value="TALE_homeobox"/>
</dbReference>
<evidence type="ECO:0000259" key="5">
    <source>
        <dbReference type="SMART" id="SM00574"/>
    </source>
</evidence>
<evidence type="ECO:0000256" key="4">
    <source>
        <dbReference type="ARBA" id="ARBA00023242"/>
    </source>
</evidence>
<sequence>MVLQDSATGGDRRIQIDFVHPKDSQPINQSYEEFQGTRSHSLSLTLGGHVPPTCSHQNVQKDIIINHEGFANVFAEERSELAAVLHNSKYLRLAKQLLDEVVSVSEASELPSMKEFKMNALDGLLNFRELYASRHHQHSIDERGNIQFRITKLFALLDELDRRYEQYCRQMDRVVSLFETIAGAGAAKSYTTLTSQAIYPSNCEKRMLALQTGLTRNQNHLNLFTNDA</sequence>
<evidence type="ECO:0000256" key="2">
    <source>
        <dbReference type="ARBA" id="ARBA00023155"/>
    </source>
</evidence>
<dbReference type="GO" id="GO:0003677">
    <property type="term" value="F:DNA binding"/>
    <property type="evidence" value="ECO:0007669"/>
    <property type="project" value="UniProtKB-KW"/>
</dbReference>
<organism evidence="6 7">
    <name type="scientific">Acorus calamus</name>
    <name type="common">Sweet flag</name>
    <dbReference type="NCBI Taxonomy" id="4465"/>
    <lineage>
        <taxon>Eukaryota</taxon>
        <taxon>Viridiplantae</taxon>
        <taxon>Streptophyta</taxon>
        <taxon>Embryophyta</taxon>
        <taxon>Tracheophyta</taxon>
        <taxon>Spermatophyta</taxon>
        <taxon>Magnoliopsida</taxon>
        <taxon>Liliopsida</taxon>
        <taxon>Acoraceae</taxon>
        <taxon>Acorus</taxon>
    </lineage>
</organism>
<name>A0AAV9D5M4_ACOCL</name>
<comment type="caution">
    <text evidence="6">The sequence shown here is derived from an EMBL/GenBank/DDBJ whole genome shotgun (WGS) entry which is preliminary data.</text>
</comment>
<proteinExistence type="predicted"/>
<keyword evidence="4" id="KW-0539">Nucleus</keyword>
<dbReference type="Proteomes" id="UP001180020">
    <property type="component" value="Unassembled WGS sequence"/>
</dbReference>
<dbReference type="SMART" id="SM00574">
    <property type="entry name" value="POX"/>
    <property type="match status" value="1"/>
</dbReference>
<reference evidence="6" key="2">
    <citation type="submission" date="2023-06" db="EMBL/GenBank/DDBJ databases">
        <authorList>
            <person name="Ma L."/>
            <person name="Liu K.-W."/>
            <person name="Li Z."/>
            <person name="Hsiao Y.-Y."/>
            <person name="Qi Y."/>
            <person name="Fu T."/>
            <person name="Tang G."/>
            <person name="Zhang D."/>
            <person name="Sun W.-H."/>
            <person name="Liu D.-K."/>
            <person name="Li Y."/>
            <person name="Chen G.-Z."/>
            <person name="Liu X.-D."/>
            <person name="Liao X.-Y."/>
            <person name="Jiang Y.-T."/>
            <person name="Yu X."/>
            <person name="Hao Y."/>
            <person name="Huang J."/>
            <person name="Zhao X.-W."/>
            <person name="Ke S."/>
            <person name="Chen Y.-Y."/>
            <person name="Wu W.-L."/>
            <person name="Hsu J.-L."/>
            <person name="Lin Y.-F."/>
            <person name="Huang M.-D."/>
            <person name="Li C.-Y."/>
            <person name="Huang L."/>
            <person name="Wang Z.-W."/>
            <person name="Zhao X."/>
            <person name="Zhong W.-Y."/>
            <person name="Peng D.-H."/>
            <person name="Ahmad S."/>
            <person name="Lan S."/>
            <person name="Zhang J.-S."/>
            <person name="Tsai W.-C."/>
            <person name="Van De Peer Y."/>
            <person name="Liu Z.-J."/>
        </authorList>
    </citation>
    <scope>NUCLEOTIDE SEQUENCE</scope>
    <source>
        <strain evidence="6">CP</strain>
        <tissue evidence="6">Leaves</tissue>
    </source>
</reference>